<organism evidence="3 4">
    <name type="scientific">Corynebacterium alimapuense</name>
    <dbReference type="NCBI Taxonomy" id="1576874"/>
    <lineage>
        <taxon>Bacteria</taxon>
        <taxon>Bacillati</taxon>
        <taxon>Actinomycetota</taxon>
        <taxon>Actinomycetes</taxon>
        <taxon>Mycobacteriales</taxon>
        <taxon>Corynebacteriaceae</taxon>
        <taxon>Corynebacterium</taxon>
    </lineage>
</organism>
<protein>
    <recommendedName>
        <fullName evidence="2">Phage shock protein PspC N-terminal domain-containing protein</fullName>
    </recommendedName>
</protein>
<evidence type="ECO:0000313" key="4">
    <source>
        <dbReference type="Proteomes" id="UP000266975"/>
    </source>
</evidence>
<dbReference type="EMBL" id="PTJO01000004">
    <property type="protein sequence ID" value="RNE48830.1"/>
    <property type="molecule type" value="Genomic_DNA"/>
</dbReference>
<keyword evidence="1" id="KW-1133">Transmembrane helix</keyword>
<feature type="transmembrane region" description="Helical" evidence="1">
    <location>
        <begin position="124"/>
        <end position="143"/>
    </location>
</feature>
<sequence length="351" mass="37531">MSSSADTIRRMWETRPPRIPSSQGGNAKIAGVCEGIGARYQIDPTVVRVGFVVAALTLGGGIPAYALAWLCMPRYGMSLSPIQAIGRPKAQLNKQEMKESSLGWILSLILVITFLGSAGNNGSMASSATGAVILLLLSWYALYRYAPLPPAGLLAQPPAQTMPQPVDFSNYEPLPGNDYPPGRTTPPAWDPLGAAPFAWDLPEPTPVAQPKRRSRIWMWILMGLGAALLVSVLLSLAVVTVFRYSDTALGEDQNYQPTSATELAESYAFDVGSATVDFRELPELKETEEIMITGGIGELEIHLPAGIPVELTCEPGLGENTCESGTYNDDAPGESLLLTVDAGIGETTVFY</sequence>
<evidence type="ECO:0000313" key="3">
    <source>
        <dbReference type="EMBL" id="RNE48830.1"/>
    </source>
</evidence>
<gene>
    <name evidence="3" type="ORF">C5L39_05890</name>
</gene>
<evidence type="ECO:0000256" key="1">
    <source>
        <dbReference type="SAM" id="Phobius"/>
    </source>
</evidence>
<dbReference type="RefSeq" id="WP_123047967.1">
    <property type="nucleotide sequence ID" value="NZ_PTJO01000004.1"/>
</dbReference>
<keyword evidence="4" id="KW-1185">Reference proteome</keyword>
<feature type="domain" description="Phage shock protein PspC N-terminal" evidence="2">
    <location>
        <begin position="26"/>
        <end position="74"/>
    </location>
</feature>
<reference evidence="3 4" key="1">
    <citation type="submission" date="2018-02" db="EMBL/GenBank/DDBJ databases">
        <title>Corynebacterium alimpuense sp. nov., a marine obligate actinomycete isolated from sediments of Valparaiso bay, Chile.</title>
        <authorList>
            <person name="Claverias F."/>
            <person name="Gonzales-Siles L."/>
            <person name="Salva-Serra F."/>
            <person name="Inganaes E."/>
            <person name="Molin K."/>
            <person name="Cumsille A."/>
            <person name="Undabarrena A."/>
            <person name="Couve E."/>
            <person name="Moore E.R.B."/>
            <person name="Gomila M."/>
            <person name="Camara B."/>
        </authorList>
    </citation>
    <scope>NUCLEOTIDE SEQUENCE [LARGE SCALE GENOMIC DNA]</scope>
    <source>
        <strain evidence="3 4">CCUG 69366</strain>
    </source>
</reference>
<comment type="caution">
    <text evidence="3">The sequence shown here is derived from an EMBL/GenBank/DDBJ whole genome shotgun (WGS) entry which is preliminary data.</text>
</comment>
<feature type="transmembrane region" description="Helical" evidence="1">
    <location>
        <begin position="216"/>
        <end position="242"/>
    </location>
</feature>
<dbReference type="AlphaFoldDB" id="A0A3M8K6S5"/>
<dbReference type="InterPro" id="IPR007168">
    <property type="entry name" value="Phageshock_PspC_N"/>
</dbReference>
<accession>A0A3M8K6S5</accession>
<evidence type="ECO:0000259" key="2">
    <source>
        <dbReference type="Pfam" id="PF04024"/>
    </source>
</evidence>
<keyword evidence="1" id="KW-0812">Transmembrane</keyword>
<dbReference type="OrthoDB" id="3208990at2"/>
<feature type="transmembrane region" description="Helical" evidence="1">
    <location>
        <begin position="101"/>
        <end position="118"/>
    </location>
</feature>
<dbReference type="Pfam" id="PF04024">
    <property type="entry name" value="PspC"/>
    <property type="match status" value="1"/>
</dbReference>
<keyword evidence="1" id="KW-0472">Membrane</keyword>
<name>A0A3M8K6S5_9CORY</name>
<dbReference type="Proteomes" id="UP000266975">
    <property type="component" value="Unassembled WGS sequence"/>
</dbReference>
<proteinExistence type="predicted"/>
<feature type="transmembrane region" description="Helical" evidence="1">
    <location>
        <begin position="49"/>
        <end position="70"/>
    </location>
</feature>